<dbReference type="PANTHER" id="PTHR10953">
    <property type="entry name" value="UBIQUITIN-ACTIVATING ENZYME E1"/>
    <property type="match status" value="1"/>
</dbReference>
<dbReference type="GO" id="GO:0016925">
    <property type="term" value="P:protein sumoylation"/>
    <property type="evidence" value="ECO:0007669"/>
    <property type="project" value="TreeGrafter"/>
</dbReference>
<dbReference type="SUPFAM" id="SSF69572">
    <property type="entry name" value="Activating enzymes of the ubiquitin-like proteins"/>
    <property type="match status" value="1"/>
</dbReference>
<feature type="domain" description="THIF-type NAD/FAD binding fold" evidence="2">
    <location>
        <begin position="18"/>
        <end position="347"/>
    </location>
</feature>
<dbReference type="InterPro" id="IPR000594">
    <property type="entry name" value="ThiF_NAD_FAD-bd"/>
</dbReference>
<keyword evidence="4" id="KW-1185">Reference proteome</keyword>
<evidence type="ECO:0000256" key="1">
    <source>
        <dbReference type="SAM" id="MobiDB-lite"/>
    </source>
</evidence>
<evidence type="ECO:0000313" key="4">
    <source>
        <dbReference type="Proteomes" id="UP001301350"/>
    </source>
</evidence>
<dbReference type="Gene3D" id="3.40.50.720">
    <property type="entry name" value="NAD(P)-binding Rossmann-like Domain"/>
    <property type="match status" value="1"/>
</dbReference>
<reference evidence="3 4" key="1">
    <citation type="submission" date="2022-07" db="EMBL/GenBank/DDBJ databases">
        <title>Genome-wide signatures of adaptation to extreme environments.</title>
        <authorList>
            <person name="Cho C.H."/>
            <person name="Yoon H.S."/>
        </authorList>
    </citation>
    <scope>NUCLEOTIDE SEQUENCE [LARGE SCALE GENOMIC DNA]</scope>
    <source>
        <strain evidence="3 4">DBV 063 E5</strain>
    </source>
</reference>
<evidence type="ECO:0000259" key="2">
    <source>
        <dbReference type="Pfam" id="PF00899"/>
    </source>
</evidence>
<feature type="region of interest" description="Disordered" evidence="1">
    <location>
        <begin position="191"/>
        <end position="223"/>
    </location>
</feature>
<dbReference type="GO" id="GO:0019948">
    <property type="term" value="F:SUMO activating enzyme activity"/>
    <property type="evidence" value="ECO:0007669"/>
    <property type="project" value="TreeGrafter"/>
</dbReference>
<sequence>MSTEEHRTDLTPEETEIYDRQIRLWGASAQRRLSQATVLVCNLAEQAVTPLLSELLKNLVLAGVGRVRLSVCEDRPNNAWRHGTPGQLGCFLGTDAESLVQQLREMNPLVQVERAPAVEAVLRDGRGCYDLVCICVDAVEAEPLTAGESWRCVALADRCTAAGVPCLVGGVHGLCGALFVDIPRGTESSAASNVRAAEVSRKRPRRGARKTGNERSPSTHTVESHYAQCLASVRERLDSVESVAAIETGHQRDFALWMALRTGVATPWCSNGAAATSEPPAYAVHAAALVRAAQCLRGTTSSVAAVLGGIWSAEVVKIVSGATDTPVIDQFLFYDACDGSGAVTRAEASDSSQVA</sequence>
<accession>A0AAV9J387</accession>
<dbReference type="Proteomes" id="UP001301350">
    <property type="component" value="Unassembled WGS sequence"/>
</dbReference>
<comment type="caution">
    <text evidence="3">The sequence shown here is derived from an EMBL/GenBank/DDBJ whole genome shotgun (WGS) entry which is preliminary data.</text>
</comment>
<protein>
    <recommendedName>
        <fullName evidence="2">THIF-type NAD/FAD binding fold domain-containing protein</fullName>
    </recommendedName>
</protein>
<dbReference type="InterPro" id="IPR045886">
    <property type="entry name" value="ThiF/MoeB/HesA"/>
</dbReference>
<dbReference type="PANTHER" id="PTHR10953:SF162">
    <property type="entry name" value="SUMO-ACTIVATING ENZYME SUBUNIT 1"/>
    <property type="match status" value="1"/>
</dbReference>
<evidence type="ECO:0000313" key="3">
    <source>
        <dbReference type="EMBL" id="KAK4538789.1"/>
    </source>
</evidence>
<dbReference type="AlphaFoldDB" id="A0AAV9J387"/>
<dbReference type="Pfam" id="PF00899">
    <property type="entry name" value="ThiF"/>
    <property type="match status" value="1"/>
</dbReference>
<dbReference type="EMBL" id="JANCYW010000020">
    <property type="protein sequence ID" value="KAK4538789.1"/>
    <property type="molecule type" value="Genomic_DNA"/>
</dbReference>
<dbReference type="GO" id="GO:0005737">
    <property type="term" value="C:cytoplasm"/>
    <property type="evidence" value="ECO:0007669"/>
    <property type="project" value="TreeGrafter"/>
</dbReference>
<proteinExistence type="predicted"/>
<gene>
    <name evidence="3" type="ORF">CDCA_CDCA20G4814</name>
</gene>
<dbReference type="GO" id="GO:0031510">
    <property type="term" value="C:SUMO activating enzyme complex"/>
    <property type="evidence" value="ECO:0007669"/>
    <property type="project" value="TreeGrafter"/>
</dbReference>
<name>A0AAV9J387_CYACA</name>
<dbReference type="InterPro" id="IPR035985">
    <property type="entry name" value="Ubiquitin-activating_enz"/>
</dbReference>
<organism evidence="3 4">
    <name type="scientific">Cyanidium caldarium</name>
    <name type="common">Red alga</name>
    <dbReference type="NCBI Taxonomy" id="2771"/>
    <lineage>
        <taxon>Eukaryota</taxon>
        <taxon>Rhodophyta</taxon>
        <taxon>Bangiophyceae</taxon>
        <taxon>Cyanidiales</taxon>
        <taxon>Cyanidiaceae</taxon>
        <taxon>Cyanidium</taxon>
    </lineage>
</organism>